<dbReference type="FunFam" id="3.30.160.60:FF:000100">
    <property type="entry name" value="Zinc finger 45-like"/>
    <property type="match status" value="1"/>
</dbReference>
<dbReference type="FunFam" id="3.30.160.60:FF:000624">
    <property type="entry name" value="zinc finger protein 697"/>
    <property type="match status" value="1"/>
</dbReference>
<feature type="domain" description="C2H2-type" evidence="13">
    <location>
        <begin position="357"/>
        <end position="384"/>
    </location>
</feature>
<dbReference type="GO" id="GO:0008270">
    <property type="term" value="F:zinc ion binding"/>
    <property type="evidence" value="ECO:0007669"/>
    <property type="project" value="UniProtKB-UniRule"/>
</dbReference>
<dbReference type="Gene3D" id="3.30.160.60">
    <property type="entry name" value="Classic Zinc Finger"/>
    <property type="match status" value="7"/>
</dbReference>
<dbReference type="InParanoid" id="A0A6J2YED7"/>
<dbReference type="Pfam" id="PF00096">
    <property type="entry name" value="zf-C2H2"/>
    <property type="match status" value="6"/>
</dbReference>
<dbReference type="PROSITE" id="PS00028">
    <property type="entry name" value="ZINC_FINGER_C2H2_1"/>
    <property type="match status" value="8"/>
</dbReference>
<feature type="domain" description="C2H2-type" evidence="13">
    <location>
        <begin position="214"/>
        <end position="241"/>
    </location>
</feature>
<feature type="binding site" evidence="11">
    <location>
        <position position="6"/>
    </location>
    <ligand>
        <name>Zn(2+)</name>
        <dbReference type="ChEBI" id="CHEBI:29105"/>
    </ligand>
</feature>
<sequence length="415" mass="48610">MMSGICRICLTTDTTKEYVNIHEEIIPNLTVLQCIINCSSIKDTENELFPEEVCEDCLAKLKLFNEFRQLILQSHETLQLSLSTKTETTEMDDEDSFEQSHESLQLSPSTKNEKTDSDDDDTQSQYDHDYALLDEEENITVVIKGDQSETTEEPRTVFECEECKKVFNRHDHLKVHMTSHTGEKKYACDICPKKFARSYVLMYHRRTHTNERPYQCDICLKTFNAPSNFSRHKILHTNNKRFKCSACDEGFYQLESLNVHIRKAHTGERPYLCDVCSRTFQSQNSLYIHQIDIHGKKDPCPLCGGMYSARIMKKHIRRHQEQKQGIKKFSCDECGKNFTSAAGKKKHLLTHTEEKPFICEICKRCFNQESALKTHMKVHSNLKLYSCIFCTKSFKYKHHFDRHLDNHHQDKMETY</sequence>
<dbReference type="SMART" id="SM00868">
    <property type="entry name" value="zf-AD"/>
    <property type="match status" value="1"/>
</dbReference>
<dbReference type="InterPro" id="IPR012934">
    <property type="entry name" value="Znf_AD"/>
</dbReference>
<dbReference type="KEGG" id="soy:115886655"/>
<reference evidence="16" key="1">
    <citation type="submission" date="2025-08" db="UniProtKB">
        <authorList>
            <consortium name="RefSeq"/>
        </authorList>
    </citation>
    <scope>IDENTIFICATION</scope>
    <source>
        <tissue evidence="16">Gonads</tissue>
    </source>
</reference>
<dbReference type="Gene3D" id="3.40.1800.20">
    <property type="match status" value="1"/>
</dbReference>
<dbReference type="SMART" id="SM00355">
    <property type="entry name" value="ZnF_C2H2"/>
    <property type="match status" value="9"/>
</dbReference>
<evidence type="ECO:0000256" key="11">
    <source>
        <dbReference type="PROSITE-ProRule" id="PRU01263"/>
    </source>
</evidence>
<keyword evidence="9" id="KW-0539">Nucleus</keyword>
<dbReference type="AlphaFoldDB" id="A0A6J2YED7"/>
<feature type="region of interest" description="Disordered" evidence="12">
    <location>
        <begin position="83"/>
        <end position="125"/>
    </location>
</feature>
<evidence type="ECO:0000259" key="14">
    <source>
        <dbReference type="PROSITE" id="PS51915"/>
    </source>
</evidence>
<dbReference type="GO" id="GO:0005634">
    <property type="term" value="C:nucleus"/>
    <property type="evidence" value="ECO:0007669"/>
    <property type="project" value="UniProtKB-SubCell"/>
</dbReference>
<dbReference type="SUPFAM" id="SSF57667">
    <property type="entry name" value="beta-beta-alpha zinc fingers"/>
    <property type="match status" value="5"/>
</dbReference>
<evidence type="ECO:0000256" key="8">
    <source>
        <dbReference type="ARBA" id="ARBA00023163"/>
    </source>
</evidence>
<dbReference type="RefSeq" id="XP_030761762.1">
    <property type="nucleotide sequence ID" value="XM_030905902.1"/>
</dbReference>
<evidence type="ECO:0000256" key="6">
    <source>
        <dbReference type="ARBA" id="ARBA00023015"/>
    </source>
</evidence>
<dbReference type="Pfam" id="PF07776">
    <property type="entry name" value="zf-AD"/>
    <property type="match status" value="1"/>
</dbReference>
<dbReference type="PROSITE" id="PS50157">
    <property type="entry name" value="ZINC_FINGER_C2H2_2"/>
    <property type="match status" value="8"/>
</dbReference>
<evidence type="ECO:0000256" key="9">
    <source>
        <dbReference type="ARBA" id="ARBA00023242"/>
    </source>
</evidence>
<dbReference type="SUPFAM" id="SSF57716">
    <property type="entry name" value="Glucocorticoid receptor-like (DNA-binding domain)"/>
    <property type="match status" value="1"/>
</dbReference>
<evidence type="ECO:0000256" key="4">
    <source>
        <dbReference type="ARBA" id="ARBA00022771"/>
    </source>
</evidence>
<dbReference type="InterPro" id="IPR036236">
    <property type="entry name" value="Znf_C2H2_sf"/>
</dbReference>
<dbReference type="PANTHER" id="PTHR24394:SF48">
    <property type="entry name" value="ZINC FINGER PROTEIN 771"/>
    <property type="match status" value="1"/>
</dbReference>
<feature type="domain" description="C2H2-type" evidence="13">
    <location>
        <begin position="271"/>
        <end position="299"/>
    </location>
</feature>
<protein>
    <submittedName>
        <fullName evidence="16">Zinc finger protein OZF-like</fullName>
    </submittedName>
</protein>
<feature type="binding site" evidence="11">
    <location>
        <position position="57"/>
    </location>
    <ligand>
        <name>Zn(2+)</name>
        <dbReference type="ChEBI" id="CHEBI:29105"/>
    </ligand>
</feature>
<name>A0A6J2YED7_SITOR</name>
<gene>
    <name evidence="16" type="primary">LOC115886655</name>
</gene>
<keyword evidence="2 11" id="KW-0479">Metal-binding</keyword>
<dbReference type="GeneID" id="115886655"/>
<feature type="domain" description="C2H2-type" evidence="13">
    <location>
        <begin position="186"/>
        <end position="213"/>
    </location>
</feature>
<evidence type="ECO:0000313" key="16">
    <source>
        <dbReference type="RefSeq" id="XP_030761762.1"/>
    </source>
</evidence>
<feature type="binding site" evidence="11">
    <location>
        <position position="54"/>
    </location>
    <ligand>
        <name>Zn(2+)</name>
        <dbReference type="ChEBI" id="CHEBI:29105"/>
    </ligand>
</feature>
<dbReference type="Pfam" id="PF13912">
    <property type="entry name" value="zf-C2H2_6"/>
    <property type="match status" value="1"/>
</dbReference>
<keyword evidence="4 10" id="KW-0863">Zinc-finger</keyword>
<dbReference type="Proteomes" id="UP000504635">
    <property type="component" value="Unplaced"/>
</dbReference>
<evidence type="ECO:0000256" key="1">
    <source>
        <dbReference type="ARBA" id="ARBA00004123"/>
    </source>
</evidence>
<feature type="domain" description="ZAD" evidence="14">
    <location>
        <begin position="4"/>
        <end position="81"/>
    </location>
</feature>
<keyword evidence="5 11" id="KW-0862">Zinc</keyword>
<dbReference type="FunFam" id="3.30.160.60:FF:000005">
    <property type="entry name" value="Zinc finger protein 14 homolog"/>
    <property type="match status" value="1"/>
</dbReference>
<dbReference type="FunFam" id="3.30.160.60:FF:000202">
    <property type="entry name" value="Zinc finger protein 574"/>
    <property type="match status" value="1"/>
</dbReference>
<evidence type="ECO:0000256" key="10">
    <source>
        <dbReference type="PROSITE-ProRule" id="PRU00042"/>
    </source>
</evidence>
<dbReference type="FunFam" id="3.30.160.60:FF:001228">
    <property type="entry name" value="Zinc finger protein 236"/>
    <property type="match status" value="1"/>
</dbReference>
<evidence type="ECO:0000256" key="3">
    <source>
        <dbReference type="ARBA" id="ARBA00022737"/>
    </source>
</evidence>
<evidence type="ECO:0000313" key="15">
    <source>
        <dbReference type="Proteomes" id="UP000504635"/>
    </source>
</evidence>
<dbReference type="OrthoDB" id="8119626at2759"/>
<dbReference type="GO" id="GO:0003677">
    <property type="term" value="F:DNA binding"/>
    <property type="evidence" value="ECO:0007669"/>
    <property type="project" value="UniProtKB-KW"/>
</dbReference>
<dbReference type="PROSITE" id="PS51915">
    <property type="entry name" value="ZAD"/>
    <property type="match status" value="1"/>
</dbReference>
<feature type="domain" description="C2H2-type" evidence="13">
    <location>
        <begin position="385"/>
        <end position="412"/>
    </location>
</feature>
<dbReference type="GO" id="GO:0000981">
    <property type="term" value="F:DNA-binding transcription factor activity, RNA polymerase II-specific"/>
    <property type="evidence" value="ECO:0007669"/>
    <property type="project" value="TreeGrafter"/>
</dbReference>
<keyword evidence="15" id="KW-1185">Reference proteome</keyword>
<accession>A0A6J2YED7</accession>
<keyword evidence="3" id="KW-0677">Repeat</keyword>
<evidence type="ECO:0000256" key="12">
    <source>
        <dbReference type="SAM" id="MobiDB-lite"/>
    </source>
</evidence>
<keyword evidence="7" id="KW-0238">DNA-binding</keyword>
<evidence type="ECO:0000256" key="7">
    <source>
        <dbReference type="ARBA" id="ARBA00023125"/>
    </source>
</evidence>
<feature type="binding site" evidence="11">
    <location>
        <position position="9"/>
    </location>
    <ligand>
        <name>Zn(2+)</name>
        <dbReference type="ChEBI" id="CHEBI:29105"/>
    </ligand>
</feature>
<dbReference type="PANTHER" id="PTHR24394">
    <property type="entry name" value="ZINC FINGER PROTEIN"/>
    <property type="match status" value="1"/>
</dbReference>
<organism evidence="15 16">
    <name type="scientific">Sitophilus oryzae</name>
    <name type="common">Rice weevil</name>
    <name type="synonym">Curculio oryzae</name>
    <dbReference type="NCBI Taxonomy" id="7048"/>
    <lineage>
        <taxon>Eukaryota</taxon>
        <taxon>Metazoa</taxon>
        <taxon>Ecdysozoa</taxon>
        <taxon>Arthropoda</taxon>
        <taxon>Hexapoda</taxon>
        <taxon>Insecta</taxon>
        <taxon>Pterygota</taxon>
        <taxon>Neoptera</taxon>
        <taxon>Endopterygota</taxon>
        <taxon>Coleoptera</taxon>
        <taxon>Polyphaga</taxon>
        <taxon>Cucujiformia</taxon>
        <taxon>Curculionidae</taxon>
        <taxon>Dryophthorinae</taxon>
        <taxon>Sitophilus</taxon>
    </lineage>
</organism>
<dbReference type="InterPro" id="IPR013087">
    <property type="entry name" value="Znf_C2H2_type"/>
</dbReference>
<evidence type="ECO:0000256" key="5">
    <source>
        <dbReference type="ARBA" id="ARBA00022833"/>
    </source>
</evidence>
<keyword evidence="8" id="KW-0804">Transcription</keyword>
<dbReference type="GO" id="GO:0048598">
    <property type="term" value="P:embryonic morphogenesis"/>
    <property type="evidence" value="ECO:0007669"/>
    <property type="project" value="UniProtKB-ARBA"/>
</dbReference>
<evidence type="ECO:0000256" key="2">
    <source>
        <dbReference type="ARBA" id="ARBA00022723"/>
    </source>
</evidence>
<proteinExistence type="predicted"/>
<evidence type="ECO:0000259" key="13">
    <source>
        <dbReference type="PROSITE" id="PS50157"/>
    </source>
</evidence>
<keyword evidence="6" id="KW-0805">Transcription regulation</keyword>
<feature type="domain" description="C2H2-type" evidence="13">
    <location>
        <begin position="242"/>
        <end position="270"/>
    </location>
</feature>
<feature type="domain" description="C2H2-type" evidence="13">
    <location>
        <begin position="158"/>
        <end position="185"/>
    </location>
</feature>
<feature type="domain" description="C2H2-type" evidence="13">
    <location>
        <begin position="329"/>
        <end position="356"/>
    </location>
</feature>
<comment type="subcellular location">
    <subcellularLocation>
        <location evidence="1">Nucleus</location>
    </subcellularLocation>
</comment>